<dbReference type="EMBL" id="VSWC01000042">
    <property type="protein sequence ID" value="KAA1102999.1"/>
    <property type="molecule type" value="Genomic_DNA"/>
</dbReference>
<protein>
    <recommendedName>
        <fullName evidence="4">Secreted protein</fullName>
    </recommendedName>
</protein>
<dbReference type="Proteomes" id="UP000324748">
    <property type="component" value="Unassembled WGS sequence"/>
</dbReference>
<evidence type="ECO:0000313" key="2">
    <source>
        <dbReference type="EMBL" id="KAA1102999.1"/>
    </source>
</evidence>
<evidence type="ECO:0000256" key="1">
    <source>
        <dbReference type="SAM" id="SignalP"/>
    </source>
</evidence>
<evidence type="ECO:0008006" key="4">
    <source>
        <dbReference type="Google" id="ProtNLM"/>
    </source>
</evidence>
<reference evidence="2 3" key="1">
    <citation type="submission" date="2019-05" db="EMBL/GenBank/DDBJ databases">
        <title>Emergence of the Ug99 lineage of the wheat stem rust pathogen through somatic hybridization.</title>
        <authorList>
            <person name="Li F."/>
            <person name="Upadhyaya N.M."/>
            <person name="Sperschneider J."/>
            <person name="Matny O."/>
            <person name="Nguyen-Phuc H."/>
            <person name="Mago R."/>
            <person name="Raley C."/>
            <person name="Miller M.E."/>
            <person name="Silverstein K.A.T."/>
            <person name="Henningsen E."/>
            <person name="Hirsch C.D."/>
            <person name="Visser B."/>
            <person name="Pretorius Z.A."/>
            <person name="Steffenson B.J."/>
            <person name="Schwessinger B."/>
            <person name="Dodds P.N."/>
            <person name="Figueroa M."/>
        </authorList>
    </citation>
    <scope>NUCLEOTIDE SEQUENCE [LARGE SCALE GENOMIC DNA]</scope>
    <source>
        <strain evidence="2">21-0</strain>
    </source>
</reference>
<comment type="caution">
    <text evidence="2">The sequence shown here is derived from an EMBL/GenBank/DDBJ whole genome shotgun (WGS) entry which is preliminary data.</text>
</comment>
<keyword evidence="3" id="KW-1185">Reference proteome</keyword>
<organism evidence="2 3">
    <name type="scientific">Puccinia graminis f. sp. tritici</name>
    <dbReference type="NCBI Taxonomy" id="56615"/>
    <lineage>
        <taxon>Eukaryota</taxon>
        <taxon>Fungi</taxon>
        <taxon>Dikarya</taxon>
        <taxon>Basidiomycota</taxon>
        <taxon>Pucciniomycotina</taxon>
        <taxon>Pucciniomycetes</taxon>
        <taxon>Pucciniales</taxon>
        <taxon>Pucciniaceae</taxon>
        <taxon>Puccinia</taxon>
    </lineage>
</organism>
<feature type="signal peptide" evidence="1">
    <location>
        <begin position="1"/>
        <end position="20"/>
    </location>
</feature>
<evidence type="ECO:0000313" key="3">
    <source>
        <dbReference type="Proteomes" id="UP000324748"/>
    </source>
</evidence>
<dbReference type="AlphaFoldDB" id="A0A5B0PSS7"/>
<gene>
    <name evidence="2" type="ORF">PGT21_003538</name>
</gene>
<feature type="chain" id="PRO_5022879204" description="Secreted protein" evidence="1">
    <location>
        <begin position="21"/>
        <end position="103"/>
    </location>
</feature>
<sequence length="103" mass="11401">MRHFGLNFLVVSLSLSQAHGNQYQPSDASSYQTAAPATVISLMRSQTAAGKLLNPSPLRKLPQLFNTIVKGAATPSQDRLNIDGCFNQCYFKQHQRCGQQDFE</sequence>
<proteinExistence type="predicted"/>
<name>A0A5B0PSS7_PUCGR</name>
<keyword evidence="1" id="KW-0732">Signal</keyword>
<accession>A0A5B0PSS7</accession>